<proteinExistence type="predicted"/>
<organism evidence="2 3">
    <name type="scientific">Mizuhopecten yessoensis</name>
    <name type="common">Japanese scallop</name>
    <name type="synonym">Patinopecten yessoensis</name>
    <dbReference type="NCBI Taxonomy" id="6573"/>
    <lineage>
        <taxon>Eukaryota</taxon>
        <taxon>Metazoa</taxon>
        <taxon>Spiralia</taxon>
        <taxon>Lophotrochozoa</taxon>
        <taxon>Mollusca</taxon>
        <taxon>Bivalvia</taxon>
        <taxon>Autobranchia</taxon>
        <taxon>Pteriomorphia</taxon>
        <taxon>Pectinida</taxon>
        <taxon>Pectinoidea</taxon>
        <taxon>Pectinidae</taxon>
        <taxon>Mizuhopecten</taxon>
    </lineage>
</organism>
<comment type="caution">
    <text evidence="2">The sequence shown here is derived from an EMBL/GenBank/DDBJ whole genome shotgun (WGS) entry which is preliminary data.</text>
</comment>
<reference evidence="2 3" key="1">
    <citation type="journal article" date="2017" name="Nat. Ecol. Evol.">
        <title>Scallop genome provides insights into evolution of bilaterian karyotype and development.</title>
        <authorList>
            <person name="Wang S."/>
            <person name="Zhang J."/>
            <person name="Jiao W."/>
            <person name="Li J."/>
            <person name="Xun X."/>
            <person name="Sun Y."/>
            <person name="Guo X."/>
            <person name="Huan P."/>
            <person name="Dong B."/>
            <person name="Zhang L."/>
            <person name="Hu X."/>
            <person name="Sun X."/>
            <person name="Wang J."/>
            <person name="Zhao C."/>
            <person name="Wang Y."/>
            <person name="Wang D."/>
            <person name="Huang X."/>
            <person name="Wang R."/>
            <person name="Lv J."/>
            <person name="Li Y."/>
            <person name="Zhang Z."/>
            <person name="Liu B."/>
            <person name="Lu W."/>
            <person name="Hui Y."/>
            <person name="Liang J."/>
            <person name="Zhou Z."/>
            <person name="Hou R."/>
            <person name="Li X."/>
            <person name="Liu Y."/>
            <person name="Li H."/>
            <person name="Ning X."/>
            <person name="Lin Y."/>
            <person name="Zhao L."/>
            <person name="Xing Q."/>
            <person name="Dou J."/>
            <person name="Li Y."/>
            <person name="Mao J."/>
            <person name="Guo H."/>
            <person name="Dou H."/>
            <person name="Li T."/>
            <person name="Mu C."/>
            <person name="Jiang W."/>
            <person name="Fu Q."/>
            <person name="Fu X."/>
            <person name="Miao Y."/>
            <person name="Liu J."/>
            <person name="Yu Q."/>
            <person name="Li R."/>
            <person name="Liao H."/>
            <person name="Li X."/>
            <person name="Kong Y."/>
            <person name="Jiang Z."/>
            <person name="Chourrout D."/>
            <person name="Li R."/>
            <person name="Bao Z."/>
        </authorList>
    </citation>
    <scope>NUCLEOTIDE SEQUENCE [LARGE SCALE GENOMIC DNA]</scope>
    <source>
        <strain evidence="2 3">PY_sf001</strain>
    </source>
</reference>
<sequence length="165" mass="19204">MSYSSRDYFADSSSTDEDEYRRSRVGSYVMKNRGLHGWTQWRCNLNDRLIKVMATRRNLPREQYRNSNILVDGHFLDSMTEPEIAMERRLSDFVLSRAVEDKRVDGDRLMLHPEAFISFGIPRARLQGADARRNQSSGRTTPSDDSSGSRPRRYVTYSDEYLLHG</sequence>
<dbReference type="Proteomes" id="UP000242188">
    <property type="component" value="Unassembled WGS sequence"/>
</dbReference>
<protein>
    <submittedName>
        <fullName evidence="2">Uncharacterized protein</fullName>
    </submittedName>
</protein>
<gene>
    <name evidence="2" type="ORF">KP79_PYT09217</name>
</gene>
<dbReference type="OrthoDB" id="6062535at2759"/>
<evidence type="ECO:0000313" key="2">
    <source>
        <dbReference type="EMBL" id="OWF40813.1"/>
    </source>
</evidence>
<evidence type="ECO:0000256" key="1">
    <source>
        <dbReference type="SAM" id="MobiDB-lite"/>
    </source>
</evidence>
<evidence type="ECO:0000313" key="3">
    <source>
        <dbReference type="Proteomes" id="UP000242188"/>
    </source>
</evidence>
<dbReference type="AlphaFoldDB" id="A0A210PWG2"/>
<feature type="region of interest" description="Disordered" evidence="1">
    <location>
        <begin position="128"/>
        <end position="152"/>
    </location>
</feature>
<keyword evidence="3" id="KW-1185">Reference proteome</keyword>
<feature type="compositionally biased region" description="Low complexity" evidence="1">
    <location>
        <begin position="136"/>
        <end position="149"/>
    </location>
</feature>
<accession>A0A210PWG2</accession>
<dbReference type="EMBL" id="NEDP02005443">
    <property type="protein sequence ID" value="OWF40813.1"/>
    <property type="molecule type" value="Genomic_DNA"/>
</dbReference>
<name>A0A210PWG2_MIZYE</name>